<reference evidence="1" key="2">
    <citation type="journal article" date="2015" name="Fish Shellfish Immunol.">
        <title>Early steps in the European eel (Anguilla anguilla)-Vibrio vulnificus interaction in the gills: Role of the RtxA13 toxin.</title>
        <authorList>
            <person name="Callol A."/>
            <person name="Pajuelo D."/>
            <person name="Ebbesson L."/>
            <person name="Teles M."/>
            <person name="MacKenzie S."/>
            <person name="Amaro C."/>
        </authorList>
    </citation>
    <scope>NUCLEOTIDE SEQUENCE</scope>
</reference>
<dbReference type="AlphaFoldDB" id="A0A0E9W538"/>
<name>A0A0E9W538_ANGAN</name>
<sequence>MKWLLDFDRISGHDWTH</sequence>
<accession>A0A0E9W538</accession>
<evidence type="ECO:0000313" key="1">
    <source>
        <dbReference type="EMBL" id="JAH84598.1"/>
    </source>
</evidence>
<organism evidence="1">
    <name type="scientific">Anguilla anguilla</name>
    <name type="common">European freshwater eel</name>
    <name type="synonym">Muraena anguilla</name>
    <dbReference type="NCBI Taxonomy" id="7936"/>
    <lineage>
        <taxon>Eukaryota</taxon>
        <taxon>Metazoa</taxon>
        <taxon>Chordata</taxon>
        <taxon>Craniata</taxon>
        <taxon>Vertebrata</taxon>
        <taxon>Euteleostomi</taxon>
        <taxon>Actinopterygii</taxon>
        <taxon>Neopterygii</taxon>
        <taxon>Teleostei</taxon>
        <taxon>Anguilliformes</taxon>
        <taxon>Anguillidae</taxon>
        <taxon>Anguilla</taxon>
    </lineage>
</organism>
<protein>
    <submittedName>
        <fullName evidence="1">Uncharacterized protein</fullName>
    </submittedName>
</protein>
<reference evidence="1" key="1">
    <citation type="submission" date="2014-11" db="EMBL/GenBank/DDBJ databases">
        <authorList>
            <person name="Amaro Gonzalez C."/>
        </authorList>
    </citation>
    <scope>NUCLEOTIDE SEQUENCE</scope>
</reference>
<proteinExistence type="predicted"/>
<dbReference type="EMBL" id="GBXM01023979">
    <property type="protein sequence ID" value="JAH84598.1"/>
    <property type="molecule type" value="Transcribed_RNA"/>
</dbReference>